<dbReference type="PANTHER" id="PTHR21113">
    <property type="entry name" value="AGAP001705-PA"/>
    <property type="match status" value="1"/>
</dbReference>
<accession>A0A8R1WFP1</accession>
<evidence type="ECO:0000313" key="3">
    <source>
        <dbReference type="EnsemblMetazoa" id="XP_004924410.1"/>
    </source>
</evidence>
<reference evidence="3" key="2">
    <citation type="submission" date="2022-06" db="UniProtKB">
        <authorList>
            <consortium name="EnsemblMetazoa"/>
        </authorList>
    </citation>
    <scope>IDENTIFICATION</scope>
    <source>
        <strain evidence="3">p50T (Dazao)</strain>
    </source>
</reference>
<dbReference type="Pfam" id="PF03067">
    <property type="entry name" value="LPMO_10"/>
    <property type="match status" value="1"/>
</dbReference>
<feature type="domain" description="Chitin-binding type-4" evidence="2">
    <location>
        <begin position="18"/>
        <end position="202"/>
    </location>
</feature>
<keyword evidence="4" id="KW-1185">Reference proteome</keyword>
<dbReference type="AlphaFoldDB" id="A0A8R1WFP1"/>
<dbReference type="InterPro" id="IPR004302">
    <property type="entry name" value="Cellulose/chitin-bd_N"/>
</dbReference>
<reference evidence="4" key="1">
    <citation type="journal article" date="2008" name="Insect Biochem. Mol. Biol.">
        <title>The genome of a lepidopteran model insect, the silkworm Bombyx mori.</title>
        <authorList>
            <consortium name="International Silkworm Genome Consortium"/>
        </authorList>
    </citation>
    <scope>NUCLEOTIDE SEQUENCE [LARGE SCALE GENOMIC DNA]</scope>
    <source>
        <strain evidence="4">p50T</strain>
    </source>
</reference>
<dbReference type="EnsemblMetazoa" id="XM_004924353.3">
    <property type="protein sequence ID" value="XP_004924410.1"/>
    <property type="gene ID" value="LOC101739533"/>
</dbReference>
<evidence type="ECO:0000259" key="2">
    <source>
        <dbReference type="Pfam" id="PF03067"/>
    </source>
</evidence>
<evidence type="ECO:0000256" key="1">
    <source>
        <dbReference type="SAM" id="SignalP"/>
    </source>
</evidence>
<sequence>MWSPLFIVVSLLASIEAHGRVESPPSRASAWRAGFPTEPDYDDDGVNCGGMWHQWSYNRGRCGICGDRYDAPTPRPHELGGRYGDGIIVAHYNPGAIFTTTVHLTTSHLGFWEFKLCPDPKDNAQDCFDQYPLELENGGTKYYPKKGSVRYNVNYRLPPGLVCEHCVLQWRYTAGNNWGVCSNGTQGLGCGNQEQFGACSDISIGKSRIGSRPVEASPLLYYLSRGYIGVHQDQFHLNNDSGSSKINKNLNKIKGKKRKHKNKKKSKPHKQKKMLIWRSIRT</sequence>
<dbReference type="RefSeq" id="XP_004924410.1">
    <property type="nucleotide sequence ID" value="XM_004924353.3"/>
</dbReference>
<name>A0A8R1WFP1_BOMMO</name>
<dbReference type="KEGG" id="bmor:101739533"/>
<dbReference type="GeneID" id="101739533"/>
<dbReference type="OrthoDB" id="64893at2759"/>
<protein>
    <recommendedName>
        <fullName evidence="2">Chitin-binding type-4 domain-containing protein</fullName>
    </recommendedName>
</protein>
<proteinExistence type="predicted"/>
<feature type="signal peptide" evidence="1">
    <location>
        <begin position="1"/>
        <end position="17"/>
    </location>
</feature>
<evidence type="ECO:0000313" key="4">
    <source>
        <dbReference type="Proteomes" id="UP000005204"/>
    </source>
</evidence>
<feature type="chain" id="PRO_5035845627" description="Chitin-binding type-4 domain-containing protein" evidence="1">
    <location>
        <begin position="18"/>
        <end position="282"/>
    </location>
</feature>
<keyword evidence="1" id="KW-0732">Signal</keyword>
<dbReference type="PANTHER" id="PTHR21113:SF4">
    <property type="entry name" value="CHITIN-BINDING TYPE-4 DOMAIN-CONTAINING PROTEIN"/>
    <property type="match status" value="1"/>
</dbReference>
<organism evidence="3 4">
    <name type="scientific">Bombyx mori</name>
    <name type="common">Silk moth</name>
    <dbReference type="NCBI Taxonomy" id="7091"/>
    <lineage>
        <taxon>Eukaryota</taxon>
        <taxon>Metazoa</taxon>
        <taxon>Ecdysozoa</taxon>
        <taxon>Arthropoda</taxon>
        <taxon>Hexapoda</taxon>
        <taxon>Insecta</taxon>
        <taxon>Pterygota</taxon>
        <taxon>Neoptera</taxon>
        <taxon>Endopterygota</taxon>
        <taxon>Lepidoptera</taxon>
        <taxon>Glossata</taxon>
        <taxon>Ditrysia</taxon>
        <taxon>Bombycoidea</taxon>
        <taxon>Bombycidae</taxon>
        <taxon>Bombycinae</taxon>
        <taxon>Bombyx</taxon>
    </lineage>
</organism>
<dbReference type="Proteomes" id="UP000005204">
    <property type="component" value="Unassembled WGS sequence"/>
</dbReference>